<accession>A0ABP5YBK6</accession>
<reference evidence="2" key="1">
    <citation type="journal article" date="2019" name="Int. J. Syst. Evol. Microbiol.">
        <title>The Global Catalogue of Microorganisms (GCM) 10K type strain sequencing project: providing services to taxonomists for standard genome sequencing and annotation.</title>
        <authorList>
            <consortium name="The Broad Institute Genomics Platform"/>
            <consortium name="The Broad Institute Genome Sequencing Center for Infectious Disease"/>
            <person name="Wu L."/>
            <person name="Ma J."/>
        </authorList>
    </citation>
    <scope>NUCLEOTIDE SEQUENCE [LARGE SCALE GENOMIC DNA]</scope>
    <source>
        <strain evidence="2">JCM 4395</strain>
    </source>
</reference>
<name>A0ABP5YBK6_STRLO</name>
<sequence length="70" mass="7515">MLTVPNVTTNRHGRIPGPAAWAVGVVLLPHPAMPWCSSPGVRDFVALRERAHTAAYDGNRTRSGGERPGK</sequence>
<protein>
    <submittedName>
        <fullName evidence="1">Uncharacterized protein</fullName>
    </submittedName>
</protein>
<dbReference type="EMBL" id="BAAASG010000002">
    <property type="protein sequence ID" value="GAA2476675.1"/>
    <property type="molecule type" value="Genomic_DNA"/>
</dbReference>
<organism evidence="1 2">
    <name type="scientific">Streptomyces longisporus</name>
    <dbReference type="NCBI Taxonomy" id="1948"/>
    <lineage>
        <taxon>Bacteria</taxon>
        <taxon>Bacillati</taxon>
        <taxon>Actinomycetota</taxon>
        <taxon>Actinomycetes</taxon>
        <taxon>Kitasatosporales</taxon>
        <taxon>Streptomycetaceae</taxon>
        <taxon>Streptomyces</taxon>
    </lineage>
</organism>
<evidence type="ECO:0000313" key="2">
    <source>
        <dbReference type="Proteomes" id="UP001501777"/>
    </source>
</evidence>
<evidence type="ECO:0000313" key="1">
    <source>
        <dbReference type="EMBL" id="GAA2476675.1"/>
    </source>
</evidence>
<comment type="caution">
    <text evidence="1">The sequence shown here is derived from an EMBL/GenBank/DDBJ whole genome shotgun (WGS) entry which is preliminary data.</text>
</comment>
<gene>
    <name evidence="1" type="ORF">GCM10010276_10690</name>
</gene>
<keyword evidence="2" id="KW-1185">Reference proteome</keyword>
<proteinExistence type="predicted"/>
<dbReference type="Proteomes" id="UP001501777">
    <property type="component" value="Unassembled WGS sequence"/>
</dbReference>